<dbReference type="PROSITE" id="PS50110">
    <property type="entry name" value="RESPONSE_REGULATORY"/>
    <property type="match status" value="1"/>
</dbReference>
<dbReference type="InterPro" id="IPR036388">
    <property type="entry name" value="WH-like_DNA-bd_sf"/>
</dbReference>
<organism evidence="7 8">
    <name type="scientific">Acetobacter sacchari</name>
    <dbReference type="NCBI Taxonomy" id="2661687"/>
    <lineage>
        <taxon>Bacteria</taxon>
        <taxon>Pseudomonadati</taxon>
        <taxon>Pseudomonadota</taxon>
        <taxon>Alphaproteobacteria</taxon>
        <taxon>Acetobacterales</taxon>
        <taxon>Acetobacteraceae</taxon>
        <taxon>Acetobacter</taxon>
    </lineage>
</organism>
<keyword evidence="8" id="KW-1185">Reference proteome</keyword>
<dbReference type="SUPFAM" id="SSF46894">
    <property type="entry name" value="C-terminal effector domain of the bipartite response regulators"/>
    <property type="match status" value="1"/>
</dbReference>
<dbReference type="Proteomes" id="UP000664771">
    <property type="component" value="Unassembled WGS sequence"/>
</dbReference>
<dbReference type="Gene3D" id="1.10.10.10">
    <property type="entry name" value="Winged helix-like DNA-binding domain superfamily/Winged helix DNA-binding domain"/>
    <property type="match status" value="1"/>
</dbReference>
<dbReference type="InterPro" id="IPR011006">
    <property type="entry name" value="CheY-like_superfamily"/>
</dbReference>
<evidence type="ECO:0000256" key="1">
    <source>
        <dbReference type="ARBA" id="ARBA00023015"/>
    </source>
</evidence>
<dbReference type="RefSeq" id="WP_207881697.1">
    <property type="nucleotide sequence ID" value="NZ_JAFVMF010000011.1"/>
</dbReference>
<feature type="domain" description="HTH luxR-type" evidence="5">
    <location>
        <begin position="136"/>
        <end position="201"/>
    </location>
</feature>
<dbReference type="Pfam" id="PF00196">
    <property type="entry name" value="GerE"/>
    <property type="match status" value="1"/>
</dbReference>
<dbReference type="NCBIfam" id="NF006900">
    <property type="entry name" value="PRK09390.1"/>
    <property type="match status" value="1"/>
</dbReference>
<dbReference type="SUPFAM" id="SSF52172">
    <property type="entry name" value="CheY-like"/>
    <property type="match status" value="1"/>
</dbReference>
<gene>
    <name evidence="7" type="ORF">J2D73_11535</name>
</gene>
<proteinExistence type="predicted"/>
<protein>
    <submittedName>
        <fullName evidence="7">Response regulator</fullName>
    </submittedName>
</protein>
<dbReference type="SMART" id="SM00448">
    <property type="entry name" value="REC"/>
    <property type="match status" value="1"/>
</dbReference>
<dbReference type="PROSITE" id="PS00622">
    <property type="entry name" value="HTH_LUXR_1"/>
    <property type="match status" value="1"/>
</dbReference>
<evidence type="ECO:0000313" key="8">
    <source>
        <dbReference type="Proteomes" id="UP000664771"/>
    </source>
</evidence>
<evidence type="ECO:0000259" key="6">
    <source>
        <dbReference type="PROSITE" id="PS50110"/>
    </source>
</evidence>
<comment type="caution">
    <text evidence="7">The sequence shown here is derived from an EMBL/GenBank/DDBJ whole genome shotgun (WGS) entry which is preliminary data.</text>
</comment>
<evidence type="ECO:0000256" key="2">
    <source>
        <dbReference type="ARBA" id="ARBA00023125"/>
    </source>
</evidence>
<keyword evidence="4" id="KW-0597">Phosphoprotein</keyword>
<keyword evidence="1" id="KW-0805">Transcription regulation</keyword>
<dbReference type="InterPro" id="IPR000792">
    <property type="entry name" value="Tscrpt_reg_LuxR_C"/>
</dbReference>
<name>A0ABS3LWY4_9PROT</name>
<dbReference type="PANTHER" id="PTHR44688">
    <property type="entry name" value="DNA-BINDING TRANSCRIPTIONAL ACTIVATOR DEVR_DOSR"/>
    <property type="match status" value="1"/>
</dbReference>
<dbReference type="CDD" id="cd06170">
    <property type="entry name" value="LuxR_C_like"/>
    <property type="match status" value="1"/>
</dbReference>
<reference evidence="7 8" key="1">
    <citation type="submission" date="2021-03" db="EMBL/GenBank/DDBJ databases">
        <title>The complete genome sequence of Acetobacter sacchari TBRC 11175.</title>
        <authorList>
            <person name="Charoenyingcharoen P."/>
            <person name="Yukphan P."/>
        </authorList>
    </citation>
    <scope>NUCLEOTIDE SEQUENCE [LARGE SCALE GENOMIC DNA]</scope>
    <source>
        <strain evidence="7 8">TBRC 11175</strain>
    </source>
</reference>
<dbReference type="EMBL" id="JAFVMF010000011">
    <property type="protein sequence ID" value="MBO1360419.1"/>
    <property type="molecule type" value="Genomic_DNA"/>
</dbReference>
<evidence type="ECO:0000256" key="3">
    <source>
        <dbReference type="ARBA" id="ARBA00023163"/>
    </source>
</evidence>
<accession>A0ABS3LWY4</accession>
<dbReference type="PRINTS" id="PR00038">
    <property type="entry name" value="HTHLUXR"/>
</dbReference>
<dbReference type="PROSITE" id="PS50043">
    <property type="entry name" value="HTH_LUXR_2"/>
    <property type="match status" value="1"/>
</dbReference>
<feature type="modified residue" description="4-aspartylphosphate" evidence="4">
    <location>
        <position position="55"/>
    </location>
</feature>
<dbReference type="Gene3D" id="3.40.50.2300">
    <property type="match status" value="1"/>
</dbReference>
<dbReference type="CDD" id="cd17537">
    <property type="entry name" value="REC_FixJ"/>
    <property type="match status" value="1"/>
</dbReference>
<dbReference type="Pfam" id="PF00072">
    <property type="entry name" value="Response_reg"/>
    <property type="match status" value="1"/>
</dbReference>
<dbReference type="InterPro" id="IPR001789">
    <property type="entry name" value="Sig_transdc_resp-reg_receiver"/>
</dbReference>
<dbReference type="PANTHER" id="PTHR44688:SF16">
    <property type="entry name" value="DNA-BINDING TRANSCRIPTIONAL ACTIVATOR DEVR_DOSR"/>
    <property type="match status" value="1"/>
</dbReference>
<evidence type="ECO:0000259" key="5">
    <source>
        <dbReference type="PROSITE" id="PS50043"/>
    </source>
</evidence>
<feature type="domain" description="Response regulatory" evidence="6">
    <location>
        <begin position="6"/>
        <end position="120"/>
    </location>
</feature>
<evidence type="ECO:0000256" key="4">
    <source>
        <dbReference type="PROSITE-ProRule" id="PRU00169"/>
    </source>
</evidence>
<evidence type="ECO:0000313" key="7">
    <source>
        <dbReference type="EMBL" id="MBO1360419.1"/>
    </source>
</evidence>
<sequence>MNPNSIVHVIDDDEAVRESLAFLLVASGHAAQTHGSADEFLAILKEVERGCVITDIRMPGVDGLDLVCRLRESGKALPVIVITGHADVPLAVQAMKAGARDFIEKPFDDHTILGAVTSALQCGDESDAERARAHVIGQRISALTRREQQVLRGLVDGQSNKLIARELGISPRTIEIYRANLMTKMEARSLSELVRMTLTDPERSR</sequence>
<keyword evidence="3" id="KW-0804">Transcription</keyword>
<dbReference type="InterPro" id="IPR016032">
    <property type="entry name" value="Sig_transdc_resp-reg_C-effctor"/>
</dbReference>
<keyword evidence="2" id="KW-0238">DNA-binding</keyword>
<dbReference type="SMART" id="SM00421">
    <property type="entry name" value="HTH_LUXR"/>
    <property type="match status" value="1"/>
</dbReference>